<keyword evidence="1 5" id="KW-0768">Sushi</keyword>
<keyword evidence="2" id="KW-0677">Repeat</keyword>
<evidence type="ECO:0000259" key="7">
    <source>
        <dbReference type="PROSITE" id="PS50923"/>
    </source>
</evidence>
<reference evidence="8 9" key="1">
    <citation type="submission" date="2017-03" db="EMBL/GenBank/DDBJ databases">
        <title>Genome Survey of Euroglyphus maynei.</title>
        <authorList>
            <person name="Arlian L.G."/>
            <person name="Morgan M.S."/>
            <person name="Rider S.D."/>
        </authorList>
    </citation>
    <scope>NUCLEOTIDE SEQUENCE [LARGE SCALE GENOMIC DNA]</scope>
    <source>
        <strain evidence="8">Arlian Lab</strain>
        <tissue evidence="8">Whole body</tissue>
    </source>
</reference>
<evidence type="ECO:0000313" key="9">
    <source>
        <dbReference type="Proteomes" id="UP000194236"/>
    </source>
</evidence>
<keyword evidence="6" id="KW-0472">Membrane</keyword>
<dbReference type="EMBL" id="MUJZ01052795">
    <property type="protein sequence ID" value="OTF73176.1"/>
    <property type="molecule type" value="Genomic_DNA"/>
</dbReference>
<evidence type="ECO:0000256" key="3">
    <source>
        <dbReference type="ARBA" id="ARBA00023157"/>
    </source>
</evidence>
<comment type="caution">
    <text evidence="5">Lacks conserved residue(s) required for the propagation of feature annotation.</text>
</comment>
<evidence type="ECO:0000256" key="2">
    <source>
        <dbReference type="ARBA" id="ARBA00022737"/>
    </source>
</evidence>
<dbReference type="Pfam" id="PF00084">
    <property type="entry name" value="Sushi"/>
    <property type="match status" value="2"/>
</dbReference>
<comment type="caution">
    <text evidence="8">The sequence shown here is derived from an EMBL/GenBank/DDBJ whole genome shotgun (WGS) entry which is preliminary data.</text>
</comment>
<evidence type="ECO:0000256" key="6">
    <source>
        <dbReference type="SAM" id="Phobius"/>
    </source>
</evidence>
<dbReference type="CDD" id="cd00033">
    <property type="entry name" value="CCP"/>
    <property type="match status" value="2"/>
</dbReference>
<dbReference type="AlphaFoldDB" id="A0A1Y3B0L7"/>
<dbReference type="InterPro" id="IPR000436">
    <property type="entry name" value="Sushi_SCR_CCP_dom"/>
</dbReference>
<evidence type="ECO:0000256" key="4">
    <source>
        <dbReference type="ARBA" id="ARBA00023180"/>
    </source>
</evidence>
<feature type="transmembrane region" description="Helical" evidence="6">
    <location>
        <begin position="249"/>
        <end position="272"/>
    </location>
</feature>
<evidence type="ECO:0000256" key="1">
    <source>
        <dbReference type="ARBA" id="ARBA00022659"/>
    </source>
</evidence>
<keyword evidence="9" id="KW-1185">Reference proteome</keyword>
<dbReference type="PANTHER" id="PTHR19325:SF575">
    <property type="entry name" value="LOCOMOTION-RELATED PROTEIN HIKARU GENKI"/>
    <property type="match status" value="1"/>
</dbReference>
<organism evidence="8 9">
    <name type="scientific">Euroglyphus maynei</name>
    <name type="common">Mayne's house dust mite</name>
    <dbReference type="NCBI Taxonomy" id="6958"/>
    <lineage>
        <taxon>Eukaryota</taxon>
        <taxon>Metazoa</taxon>
        <taxon>Ecdysozoa</taxon>
        <taxon>Arthropoda</taxon>
        <taxon>Chelicerata</taxon>
        <taxon>Arachnida</taxon>
        <taxon>Acari</taxon>
        <taxon>Acariformes</taxon>
        <taxon>Sarcoptiformes</taxon>
        <taxon>Astigmata</taxon>
        <taxon>Psoroptidia</taxon>
        <taxon>Analgoidea</taxon>
        <taxon>Pyroglyphidae</taxon>
        <taxon>Pyroglyphinae</taxon>
        <taxon>Euroglyphus</taxon>
    </lineage>
</organism>
<dbReference type="SMART" id="SM00032">
    <property type="entry name" value="CCP"/>
    <property type="match status" value="2"/>
</dbReference>
<keyword evidence="6" id="KW-1133">Transmembrane helix</keyword>
<dbReference type="PROSITE" id="PS50923">
    <property type="entry name" value="SUSHI"/>
    <property type="match status" value="2"/>
</dbReference>
<evidence type="ECO:0000313" key="8">
    <source>
        <dbReference type="EMBL" id="OTF73176.1"/>
    </source>
</evidence>
<gene>
    <name evidence="8" type="ORF">BLA29_007250</name>
</gene>
<dbReference type="Proteomes" id="UP000194236">
    <property type="component" value="Unassembled WGS sequence"/>
</dbReference>
<dbReference type="SUPFAM" id="SSF57535">
    <property type="entry name" value="Complement control module/SCR domain"/>
    <property type="match status" value="2"/>
</dbReference>
<feature type="domain" description="Sushi" evidence="7">
    <location>
        <begin position="55"/>
        <end position="124"/>
    </location>
</feature>
<proteinExistence type="predicted"/>
<protein>
    <submittedName>
        <fullName evidence="8">Sushi domain containing protein</fullName>
    </submittedName>
</protein>
<keyword evidence="6" id="KW-0812">Transmembrane</keyword>
<keyword evidence="3" id="KW-1015">Disulfide bond</keyword>
<dbReference type="InterPro" id="IPR035976">
    <property type="entry name" value="Sushi/SCR/CCP_sf"/>
</dbReference>
<name>A0A1Y3B0L7_EURMA</name>
<accession>A0A1Y3B0L7</accession>
<dbReference type="OrthoDB" id="6127264at2759"/>
<dbReference type="Gene3D" id="2.10.70.10">
    <property type="entry name" value="Complement Module, domain 1"/>
    <property type="match status" value="2"/>
</dbReference>
<sequence length="283" mass="32305">MYSLNVTDMNVIAVDGLRSVEYNCHDGYRLIGQSHRHCDQRTGQWIGLEPYCERITCLEPMSIPNGFHRMYGDDYYDQPVVGSRTVYECRPGFIFMDPNVNDTRICDRNGQWSGTSLDVPQCEPIDCGHPESLLINSEEFFLSGAQFRMINGSTKFSSLAELICSTQDVQRSNLTRSSLLFRCREDGLWTEVISANETSTSSSKHRSSTSCVRQRHNGFLYFYAYGSSSTMKNFFRNKNFYIRETSVNILHLLAGVVVAAFLSILIIVILMFKRNIIEWPEAA</sequence>
<keyword evidence="4" id="KW-0325">Glycoprotein</keyword>
<dbReference type="InterPro" id="IPR050350">
    <property type="entry name" value="Compl-Cell_Adhes-Reg"/>
</dbReference>
<feature type="non-terminal residue" evidence="8">
    <location>
        <position position="283"/>
    </location>
</feature>
<evidence type="ECO:0000256" key="5">
    <source>
        <dbReference type="PROSITE-ProRule" id="PRU00302"/>
    </source>
</evidence>
<dbReference type="PANTHER" id="PTHR19325">
    <property type="entry name" value="COMPLEMENT COMPONENT-RELATED SUSHI DOMAIN-CONTAINING"/>
    <property type="match status" value="1"/>
</dbReference>
<feature type="domain" description="Sushi" evidence="7">
    <location>
        <begin position="1"/>
        <end position="54"/>
    </location>
</feature>